<feature type="chain" id="PRO_5038900525" evidence="5">
    <location>
        <begin position="35"/>
        <end position="542"/>
    </location>
</feature>
<organism evidence="7 8">
    <name type="scientific">Brachybacterium faecium (strain ATCC 43885 / DSM 4810 / JCM 11609 / LMG 19847 / NBRC 14762 / NCIMB 9860 / 6-10)</name>
    <dbReference type="NCBI Taxonomy" id="446465"/>
    <lineage>
        <taxon>Bacteria</taxon>
        <taxon>Bacillati</taxon>
        <taxon>Actinomycetota</taxon>
        <taxon>Actinomycetes</taxon>
        <taxon>Micrococcales</taxon>
        <taxon>Dermabacteraceae</taxon>
        <taxon>Brachybacterium</taxon>
    </lineage>
</organism>
<gene>
    <name evidence="7" type="ordered locus">Bfae_25020</name>
</gene>
<dbReference type="InterPro" id="IPR013595">
    <property type="entry name" value="Pept_S33_TAP-like_C"/>
</dbReference>
<dbReference type="Proteomes" id="UP000001919">
    <property type="component" value="Chromosome"/>
</dbReference>
<dbReference type="PANTHER" id="PTHR43248:SF29">
    <property type="entry name" value="TRIPEPTIDYL AMINOPEPTIDASE"/>
    <property type="match status" value="1"/>
</dbReference>
<comment type="similarity">
    <text evidence="1">Belongs to the peptidase S33 family.</text>
</comment>
<dbReference type="GO" id="GO:0016787">
    <property type="term" value="F:hydrolase activity"/>
    <property type="evidence" value="ECO:0007669"/>
    <property type="project" value="UniProtKB-KW"/>
</dbReference>
<dbReference type="PROSITE" id="PS51257">
    <property type="entry name" value="PROKAR_LIPOPROTEIN"/>
    <property type="match status" value="1"/>
</dbReference>
<evidence type="ECO:0000256" key="5">
    <source>
        <dbReference type="SAM" id="SignalP"/>
    </source>
</evidence>
<dbReference type="PANTHER" id="PTHR43248">
    <property type="entry name" value="2-SUCCINYL-6-HYDROXY-2,4-CYCLOHEXADIENE-1-CARBOXYLATE SYNTHASE"/>
    <property type="match status" value="1"/>
</dbReference>
<feature type="compositionally biased region" description="Low complexity" evidence="4">
    <location>
        <begin position="40"/>
        <end position="56"/>
    </location>
</feature>
<evidence type="ECO:0000256" key="2">
    <source>
        <dbReference type="ARBA" id="ARBA00022729"/>
    </source>
</evidence>
<name>C7MG54_BRAFD</name>
<keyword evidence="8" id="KW-1185">Reference proteome</keyword>
<dbReference type="InterPro" id="IPR051601">
    <property type="entry name" value="Serine_prot/Carboxylest_S33"/>
</dbReference>
<dbReference type="Gene3D" id="3.40.50.1820">
    <property type="entry name" value="alpha/beta hydrolase"/>
    <property type="match status" value="1"/>
</dbReference>
<reference evidence="7 8" key="1">
    <citation type="journal article" date="2009" name="Stand. Genomic Sci.">
        <title>Complete genome sequence of Brachybacterium faecium type strain (Schefferle 6-10).</title>
        <authorList>
            <person name="Lapidus A."/>
            <person name="Pukall R."/>
            <person name="Labuttii K."/>
            <person name="Copeland A."/>
            <person name="Del Rio T.G."/>
            <person name="Nolan M."/>
            <person name="Chen F."/>
            <person name="Lucas S."/>
            <person name="Tice H."/>
            <person name="Cheng J.F."/>
            <person name="Bruce D."/>
            <person name="Goodwin L."/>
            <person name="Pitluck S."/>
            <person name="Rohde M."/>
            <person name="Goker M."/>
            <person name="Pati A."/>
            <person name="Ivanova N."/>
            <person name="Mavrommatis K."/>
            <person name="Chen A."/>
            <person name="Palaniappan K."/>
            <person name="D'haeseleer P."/>
            <person name="Chain P."/>
            <person name="Bristow J."/>
            <person name="Eisen J.A."/>
            <person name="Markowitz V."/>
            <person name="Hugenholtz P."/>
            <person name="Kyrpides N.C."/>
            <person name="Klenk H.P."/>
        </authorList>
    </citation>
    <scope>NUCLEOTIDE SEQUENCE [LARGE SCALE GENOMIC DNA]</scope>
    <source>
        <strain evidence="8">ATCC 43885 / DSM 4810 / JCM 11609 / LMG 19847 / NBRC 14762 / NCIMB 9860 / 6-10</strain>
    </source>
</reference>
<dbReference type="STRING" id="446465.Bfae_25020"/>
<dbReference type="AlphaFoldDB" id="C7MG54"/>
<keyword evidence="3 7" id="KW-0378">Hydrolase</keyword>
<dbReference type="eggNOG" id="COG0596">
    <property type="taxonomic scope" value="Bacteria"/>
</dbReference>
<proteinExistence type="inferred from homology"/>
<evidence type="ECO:0000313" key="7">
    <source>
        <dbReference type="EMBL" id="ACU86287.1"/>
    </source>
</evidence>
<dbReference type="InterPro" id="IPR029058">
    <property type="entry name" value="AB_hydrolase_fold"/>
</dbReference>
<evidence type="ECO:0000256" key="1">
    <source>
        <dbReference type="ARBA" id="ARBA00010088"/>
    </source>
</evidence>
<dbReference type="OrthoDB" id="3252468at2"/>
<evidence type="ECO:0000313" key="8">
    <source>
        <dbReference type="Proteomes" id="UP000001919"/>
    </source>
</evidence>
<accession>C7MG54</accession>
<evidence type="ECO:0000256" key="3">
    <source>
        <dbReference type="ARBA" id="ARBA00022801"/>
    </source>
</evidence>
<sequence>MPHAARARRPLARLAAGAAAAVLLLAGCSGLDPAPDDDPTGSGDPTSGDGSGETSPALEETGTSAAQGLAADPAEDPAYAEYYEQSIDWGPCEDVEGEDVECGTITVPLAWDAPDSGDIEIAVGRVAASGDRIGSLVTNPGGPGGSGVDFLESVPLMVSADVSASYDLVSFDPRGVTRSAGIECLSDEETDEYRSATAEAGSAEEDQLAEEWSARLAEACEANSGDVLPYLDTYSAARDMDVLRAALGEDDLDYLGYSYGTYLGSSYAELHPGRVGRFVLDGALDPSITMNEFSAGQAEGFERATEAFLADCLEQGQGCPFKGSEEEAKQQLISFFAAVDAQPLDSGDPQRPLTGALARSAVLAVLYEDGLWELGRQALTDAMNGDGAQLLYVADLSAERNADGSYSTNAAYAITAVNCLDHPGIDDEQWLEQEADRLAEEFPTFGPMLGGDGCADWPVEPVREPAPIAAEGAGPIVVIGTTGDPATPYEWAESLAEQLDDAVLLTFDGNGHTAYGRSGGCIEEQVDAYLLEGTVPEDGLTC</sequence>
<dbReference type="Pfam" id="PF08386">
    <property type="entry name" value="Abhydrolase_4"/>
    <property type="match status" value="1"/>
</dbReference>
<evidence type="ECO:0000259" key="6">
    <source>
        <dbReference type="Pfam" id="PF08386"/>
    </source>
</evidence>
<protein>
    <submittedName>
        <fullName evidence="7">Alpha/beta hydrolase family protein</fullName>
    </submittedName>
</protein>
<feature type="domain" description="Peptidase S33 tripeptidyl aminopeptidase-like C-terminal" evidence="6">
    <location>
        <begin position="453"/>
        <end position="542"/>
    </location>
</feature>
<dbReference type="eggNOG" id="COG1073">
    <property type="taxonomic scope" value="Bacteria"/>
</dbReference>
<evidence type="ECO:0000256" key="4">
    <source>
        <dbReference type="SAM" id="MobiDB-lite"/>
    </source>
</evidence>
<dbReference type="EMBL" id="CP001643">
    <property type="protein sequence ID" value="ACU86287.1"/>
    <property type="molecule type" value="Genomic_DNA"/>
</dbReference>
<dbReference type="PATRIC" id="fig|446465.5.peg.2480"/>
<feature type="region of interest" description="Disordered" evidence="4">
    <location>
        <begin position="28"/>
        <end position="70"/>
    </location>
</feature>
<dbReference type="SUPFAM" id="SSF53474">
    <property type="entry name" value="alpha/beta-Hydrolases"/>
    <property type="match status" value="1"/>
</dbReference>
<dbReference type="HOGENOM" id="CLU_013364_3_1_11"/>
<dbReference type="KEGG" id="bfa:Bfae_25020"/>
<keyword evidence="2 5" id="KW-0732">Signal</keyword>
<feature type="signal peptide" evidence="5">
    <location>
        <begin position="1"/>
        <end position="34"/>
    </location>
</feature>